<protein>
    <submittedName>
        <fullName evidence="2">Uncharacterized protein</fullName>
    </submittedName>
</protein>
<organism evidence="2 3">
    <name type="scientific">Marchantia polymorpha subsp. ruderalis</name>
    <dbReference type="NCBI Taxonomy" id="1480154"/>
    <lineage>
        <taxon>Eukaryota</taxon>
        <taxon>Viridiplantae</taxon>
        <taxon>Streptophyta</taxon>
        <taxon>Embryophyta</taxon>
        <taxon>Marchantiophyta</taxon>
        <taxon>Marchantiopsida</taxon>
        <taxon>Marchantiidae</taxon>
        <taxon>Marchantiales</taxon>
        <taxon>Marchantiaceae</taxon>
        <taxon>Marchantia</taxon>
    </lineage>
</organism>
<dbReference type="Proteomes" id="UP000077202">
    <property type="component" value="Unassembled WGS sequence"/>
</dbReference>
<gene>
    <name evidence="2" type="ORF">AXG93_4332s1050</name>
</gene>
<keyword evidence="3" id="KW-1185">Reference proteome</keyword>
<evidence type="ECO:0000313" key="3">
    <source>
        <dbReference type="Proteomes" id="UP000077202"/>
    </source>
</evidence>
<accession>A0A176W2E9</accession>
<dbReference type="AlphaFoldDB" id="A0A176W2E9"/>
<comment type="caution">
    <text evidence="2">The sequence shown here is derived from an EMBL/GenBank/DDBJ whole genome shotgun (WGS) entry which is preliminary data.</text>
</comment>
<sequence>MPKFHSRAEEIQEENTRKGRGGKGREGYQGIEIKLDAGTEEELRETRMGLPRLWMAATKLTWLERRCELTVSATQDTAIDSLPEPNDIVVIVAFDIQLA</sequence>
<proteinExistence type="predicted"/>
<feature type="compositionally biased region" description="Basic and acidic residues" evidence="1">
    <location>
        <begin position="1"/>
        <end position="17"/>
    </location>
</feature>
<dbReference type="EMBL" id="LVLJ01001948">
    <property type="protein sequence ID" value="OAE27210.1"/>
    <property type="molecule type" value="Genomic_DNA"/>
</dbReference>
<evidence type="ECO:0000313" key="2">
    <source>
        <dbReference type="EMBL" id="OAE27210.1"/>
    </source>
</evidence>
<evidence type="ECO:0000256" key="1">
    <source>
        <dbReference type="SAM" id="MobiDB-lite"/>
    </source>
</evidence>
<reference evidence="2" key="1">
    <citation type="submission" date="2016-03" db="EMBL/GenBank/DDBJ databases">
        <title>Mechanisms controlling the formation of the plant cell surface in tip-growing cells are functionally conserved among land plants.</title>
        <authorList>
            <person name="Honkanen S."/>
            <person name="Jones V.A."/>
            <person name="Morieri G."/>
            <person name="Champion C."/>
            <person name="Hetherington A.J."/>
            <person name="Kelly S."/>
            <person name="Saint-Marcoux D."/>
            <person name="Proust H."/>
            <person name="Prescott H."/>
            <person name="Dolan L."/>
        </authorList>
    </citation>
    <scope>NUCLEOTIDE SEQUENCE [LARGE SCALE GENOMIC DNA]</scope>
    <source>
        <tissue evidence="2">Whole gametophyte</tissue>
    </source>
</reference>
<name>A0A176W2E9_MARPO</name>
<feature type="region of interest" description="Disordered" evidence="1">
    <location>
        <begin position="1"/>
        <end position="29"/>
    </location>
</feature>